<gene>
    <name evidence="1" type="ORF">NQ317_014110</name>
</gene>
<name>A0ABQ9IV12_9CUCU</name>
<reference evidence="1" key="1">
    <citation type="journal article" date="2023" name="Insect Mol. Biol.">
        <title>Genome sequencing provides insights into the evolution of gene families encoding plant cell wall-degrading enzymes in longhorned beetles.</title>
        <authorList>
            <person name="Shin N.R."/>
            <person name="Okamura Y."/>
            <person name="Kirsch R."/>
            <person name="Pauchet Y."/>
        </authorList>
    </citation>
    <scope>NUCLEOTIDE SEQUENCE</scope>
    <source>
        <strain evidence="1">MMC_N1</strain>
    </source>
</reference>
<comment type="caution">
    <text evidence="1">The sequence shown here is derived from an EMBL/GenBank/DDBJ whole genome shotgun (WGS) entry which is preliminary data.</text>
</comment>
<accession>A0ABQ9IV12</accession>
<keyword evidence="2" id="KW-1185">Reference proteome</keyword>
<organism evidence="1 2">
    <name type="scientific">Molorchus minor</name>
    <dbReference type="NCBI Taxonomy" id="1323400"/>
    <lineage>
        <taxon>Eukaryota</taxon>
        <taxon>Metazoa</taxon>
        <taxon>Ecdysozoa</taxon>
        <taxon>Arthropoda</taxon>
        <taxon>Hexapoda</taxon>
        <taxon>Insecta</taxon>
        <taxon>Pterygota</taxon>
        <taxon>Neoptera</taxon>
        <taxon>Endopterygota</taxon>
        <taxon>Coleoptera</taxon>
        <taxon>Polyphaga</taxon>
        <taxon>Cucujiformia</taxon>
        <taxon>Chrysomeloidea</taxon>
        <taxon>Cerambycidae</taxon>
        <taxon>Lamiinae</taxon>
        <taxon>Monochamini</taxon>
        <taxon>Molorchus</taxon>
    </lineage>
</organism>
<evidence type="ECO:0000313" key="1">
    <source>
        <dbReference type="EMBL" id="KAJ8966537.1"/>
    </source>
</evidence>
<evidence type="ECO:0000313" key="2">
    <source>
        <dbReference type="Proteomes" id="UP001162164"/>
    </source>
</evidence>
<dbReference type="EMBL" id="JAPWTJ010002346">
    <property type="protein sequence ID" value="KAJ8966537.1"/>
    <property type="molecule type" value="Genomic_DNA"/>
</dbReference>
<proteinExistence type="predicted"/>
<protein>
    <submittedName>
        <fullName evidence="1">Uncharacterized protein</fullName>
    </submittedName>
</protein>
<sequence length="71" mass="7630">MHLMLNARLKTRTAGIVEIWVIGATPPMYPSPAGSFAAKWGGFAAHCGTPVSFAAMCIYVLEAKSRYIGDQ</sequence>
<dbReference type="Proteomes" id="UP001162164">
    <property type="component" value="Unassembled WGS sequence"/>
</dbReference>